<evidence type="ECO:0000313" key="7">
    <source>
        <dbReference type="EMBL" id="TYB80936.1"/>
    </source>
</evidence>
<evidence type="ECO:0000256" key="6">
    <source>
        <dbReference type="RuleBase" id="RU003707"/>
    </source>
</evidence>
<dbReference type="InterPro" id="IPR029045">
    <property type="entry name" value="ClpP/crotonase-like_dom_sf"/>
</dbReference>
<dbReference type="CDD" id="cd06558">
    <property type="entry name" value="crotonase-like"/>
    <property type="match status" value="1"/>
</dbReference>
<comment type="similarity">
    <text evidence="2 6">Belongs to the enoyl-CoA hydratase/isomerase family.</text>
</comment>
<protein>
    <submittedName>
        <fullName evidence="7">Crotonase/enoyl-CoA hydratase family protein</fullName>
    </submittedName>
</protein>
<dbReference type="Pfam" id="PF00378">
    <property type="entry name" value="ECH_1"/>
    <property type="match status" value="1"/>
</dbReference>
<evidence type="ECO:0000256" key="4">
    <source>
        <dbReference type="ARBA" id="ARBA00023098"/>
    </source>
</evidence>
<evidence type="ECO:0000313" key="8">
    <source>
        <dbReference type="Proteomes" id="UP000322080"/>
    </source>
</evidence>
<evidence type="ECO:0000256" key="3">
    <source>
        <dbReference type="ARBA" id="ARBA00022832"/>
    </source>
</evidence>
<dbReference type="GO" id="GO:0006635">
    <property type="term" value="P:fatty acid beta-oxidation"/>
    <property type="evidence" value="ECO:0007669"/>
    <property type="project" value="UniProtKB-UniPathway"/>
</dbReference>
<dbReference type="EMBL" id="VSIY01000009">
    <property type="protein sequence ID" value="TYB80936.1"/>
    <property type="molecule type" value="Genomic_DNA"/>
</dbReference>
<dbReference type="InterPro" id="IPR014748">
    <property type="entry name" value="Enoyl-CoA_hydra_C"/>
</dbReference>
<dbReference type="NCBIfam" id="NF005699">
    <property type="entry name" value="PRK07509.1"/>
    <property type="match status" value="1"/>
</dbReference>
<evidence type="ECO:0000256" key="5">
    <source>
        <dbReference type="ARBA" id="ARBA00023235"/>
    </source>
</evidence>
<dbReference type="PANTHER" id="PTHR43149:SF1">
    <property type="entry name" value="DELTA(3,5)-DELTA(2,4)-DIENOYL-COA ISOMERASE, MITOCHONDRIAL"/>
    <property type="match status" value="1"/>
</dbReference>
<keyword evidence="8" id="KW-1185">Reference proteome</keyword>
<proteinExistence type="inferred from homology"/>
<dbReference type="UniPathway" id="UPA00659"/>
<dbReference type="GO" id="GO:0016853">
    <property type="term" value="F:isomerase activity"/>
    <property type="evidence" value="ECO:0007669"/>
    <property type="project" value="UniProtKB-KW"/>
</dbReference>
<evidence type="ECO:0000256" key="1">
    <source>
        <dbReference type="ARBA" id="ARBA00005005"/>
    </source>
</evidence>
<dbReference type="Gene3D" id="1.10.12.10">
    <property type="entry name" value="Lyase 2-enoyl-coa Hydratase, Chain A, domain 2"/>
    <property type="match status" value="1"/>
</dbReference>
<organism evidence="7 8">
    <name type="scientific">Maritimibacter fusiformis</name>
    <dbReference type="NCBI Taxonomy" id="2603819"/>
    <lineage>
        <taxon>Bacteria</taxon>
        <taxon>Pseudomonadati</taxon>
        <taxon>Pseudomonadota</taxon>
        <taxon>Alphaproteobacteria</taxon>
        <taxon>Rhodobacterales</taxon>
        <taxon>Roseobacteraceae</taxon>
        <taxon>Maritimibacter</taxon>
    </lineage>
</organism>
<dbReference type="SUPFAM" id="SSF52096">
    <property type="entry name" value="ClpP/crotonase"/>
    <property type="match status" value="1"/>
</dbReference>
<gene>
    <name evidence="7" type="ORF">FVF75_10815</name>
</gene>
<name>A0A5D0RJ56_9RHOB</name>
<reference evidence="7 8" key="1">
    <citation type="submission" date="2019-08" db="EMBL/GenBank/DDBJ databases">
        <title>Identification of a novel species of the genus Boseongicola.</title>
        <authorList>
            <person name="Zhang X.-Q."/>
        </authorList>
    </citation>
    <scope>NUCLEOTIDE SEQUENCE [LARGE SCALE GENOMIC DNA]</scope>
    <source>
        <strain evidence="7 8">HY14</strain>
    </source>
</reference>
<keyword evidence="5" id="KW-0413">Isomerase</keyword>
<accession>A0A5D0RJ56</accession>
<dbReference type="Gene3D" id="3.90.226.10">
    <property type="entry name" value="2-enoyl-CoA Hydratase, Chain A, domain 1"/>
    <property type="match status" value="1"/>
</dbReference>
<dbReference type="PROSITE" id="PS00166">
    <property type="entry name" value="ENOYL_COA_HYDRATASE"/>
    <property type="match status" value="1"/>
</dbReference>
<comment type="pathway">
    <text evidence="1">Lipid metabolism; fatty acid beta-oxidation.</text>
</comment>
<keyword evidence="4" id="KW-0443">Lipid metabolism</keyword>
<dbReference type="InterPro" id="IPR018376">
    <property type="entry name" value="Enoyl-CoA_hyd/isom_CS"/>
</dbReference>
<dbReference type="Proteomes" id="UP000322080">
    <property type="component" value="Unassembled WGS sequence"/>
</dbReference>
<sequence>MSDRVTISRDGPVATVTMNRPDKLNALDVTQIEAIVAAGASLATARDVRAVVLTGAGGSFCAGLDIAAMPVIAELARSTGFMTRSHGRSNLFQAAAMTWAELPQPVIAAVEGHAYGGGFQIMLGADIRVAAPSAKFAIMEAKWGLVPDMGGMVLARRLLRGDVLRRLTYTAEVFDAEGALDWGVVTELADDPLARAQALAAMIASRSPDAVRAAKRLISDTEVMGAGDVLLEESAAQEALVGQPNQLEAVMAGFEKREPKFTD</sequence>
<dbReference type="InterPro" id="IPR045002">
    <property type="entry name" value="Ech1-like"/>
</dbReference>
<dbReference type="InterPro" id="IPR001753">
    <property type="entry name" value="Enoyl-CoA_hydra/iso"/>
</dbReference>
<dbReference type="RefSeq" id="WP_148377999.1">
    <property type="nucleotide sequence ID" value="NZ_VSIY01000009.1"/>
</dbReference>
<comment type="caution">
    <text evidence="7">The sequence shown here is derived from an EMBL/GenBank/DDBJ whole genome shotgun (WGS) entry which is preliminary data.</text>
</comment>
<dbReference type="AlphaFoldDB" id="A0A5D0RJ56"/>
<keyword evidence="3" id="KW-0276">Fatty acid metabolism</keyword>
<dbReference type="PANTHER" id="PTHR43149">
    <property type="entry name" value="ENOYL-COA HYDRATASE"/>
    <property type="match status" value="1"/>
</dbReference>
<evidence type="ECO:0000256" key="2">
    <source>
        <dbReference type="ARBA" id="ARBA00005254"/>
    </source>
</evidence>